<evidence type="ECO:0000256" key="1">
    <source>
        <dbReference type="SAM" id="MobiDB-lite"/>
    </source>
</evidence>
<dbReference type="SMART" id="SM00314">
    <property type="entry name" value="RA"/>
    <property type="match status" value="2"/>
</dbReference>
<evidence type="ECO:0000259" key="2">
    <source>
        <dbReference type="PROSITE" id="PS50106"/>
    </source>
</evidence>
<proteinExistence type="predicted"/>
<evidence type="ECO:0000313" key="5">
    <source>
        <dbReference type="Proteomes" id="UP000492821"/>
    </source>
</evidence>
<dbReference type="Pfam" id="PF01843">
    <property type="entry name" value="DIL"/>
    <property type="match status" value="1"/>
</dbReference>
<reference evidence="5" key="1">
    <citation type="journal article" date="2013" name="Genetics">
        <title>The draft genome and transcriptome of Panagrellus redivivus are shaped by the harsh demands of a free-living lifestyle.</title>
        <authorList>
            <person name="Srinivasan J."/>
            <person name="Dillman A.R."/>
            <person name="Macchietto M.G."/>
            <person name="Heikkinen L."/>
            <person name="Lakso M."/>
            <person name="Fracchia K.M."/>
            <person name="Antoshechkin I."/>
            <person name="Mortazavi A."/>
            <person name="Wong G."/>
            <person name="Sternberg P.W."/>
        </authorList>
    </citation>
    <scope>NUCLEOTIDE SEQUENCE [LARGE SCALE GENOMIC DNA]</scope>
    <source>
        <strain evidence="5">MT8872</strain>
    </source>
</reference>
<dbReference type="GO" id="GO:0005912">
    <property type="term" value="C:adherens junction"/>
    <property type="evidence" value="ECO:0007669"/>
    <property type="project" value="TreeGrafter"/>
</dbReference>
<dbReference type="Gene3D" id="3.10.20.90">
    <property type="entry name" value="Phosphatidylinositol 3-kinase Catalytic Subunit, Chain A, domain 1"/>
    <property type="match status" value="2"/>
</dbReference>
<name>A0A7E4W503_PANRE</name>
<dbReference type="PROSITE" id="PS51126">
    <property type="entry name" value="DILUTE"/>
    <property type="match status" value="1"/>
</dbReference>
<feature type="region of interest" description="Disordered" evidence="1">
    <location>
        <begin position="562"/>
        <end position="597"/>
    </location>
</feature>
<organism evidence="5 6">
    <name type="scientific">Panagrellus redivivus</name>
    <name type="common">Microworm</name>
    <dbReference type="NCBI Taxonomy" id="6233"/>
    <lineage>
        <taxon>Eukaryota</taxon>
        <taxon>Metazoa</taxon>
        <taxon>Ecdysozoa</taxon>
        <taxon>Nematoda</taxon>
        <taxon>Chromadorea</taxon>
        <taxon>Rhabditida</taxon>
        <taxon>Tylenchina</taxon>
        <taxon>Panagrolaimomorpha</taxon>
        <taxon>Panagrolaimoidea</taxon>
        <taxon>Panagrolaimidae</taxon>
        <taxon>Panagrellus</taxon>
    </lineage>
</organism>
<accession>A0A7E4W503</accession>
<feature type="region of interest" description="Disordered" evidence="1">
    <location>
        <begin position="1506"/>
        <end position="1549"/>
    </location>
</feature>
<feature type="domain" description="PDZ" evidence="2">
    <location>
        <begin position="1057"/>
        <end position="1143"/>
    </location>
</feature>
<feature type="compositionally biased region" description="Low complexity" evidence="1">
    <location>
        <begin position="563"/>
        <end position="576"/>
    </location>
</feature>
<dbReference type="SUPFAM" id="SSF54236">
    <property type="entry name" value="Ubiquitin-like"/>
    <property type="match status" value="2"/>
</dbReference>
<feature type="region of interest" description="Disordered" evidence="1">
    <location>
        <begin position="1154"/>
        <end position="1175"/>
    </location>
</feature>
<feature type="compositionally biased region" description="Low complexity" evidence="1">
    <location>
        <begin position="1510"/>
        <end position="1524"/>
    </location>
</feature>
<dbReference type="InterPro" id="IPR029071">
    <property type="entry name" value="Ubiquitin-like_domsf"/>
</dbReference>
<feature type="compositionally biased region" description="Basic and acidic residues" evidence="1">
    <location>
        <begin position="238"/>
        <end position="249"/>
    </location>
</feature>
<dbReference type="SUPFAM" id="SSF49879">
    <property type="entry name" value="SMAD/FHA domain"/>
    <property type="match status" value="1"/>
</dbReference>
<feature type="domain" description="Ras-associating" evidence="3">
    <location>
        <begin position="101"/>
        <end position="197"/>
    </location>
</feature>
<dbReference type="SMART" id="SM01132">
    <property type="entry name" value="DIL"/>
    <property type="match status" value="1"/>
</dbReference>
<dbReference type="GO" id="GO:0050839">
    <property type="term" value="F:cell adhesion molecule binding"/>
    <property type="evidence" value="ECO:0007669"/>
    <property type="project" value="TreeGrafter"/>
</dbReference>
<evidence type="ECO:0000313" key="6">
    <source>
        <dbReference type="WBParaSite" id="Pan_g708.t2"/>
    </source>
</evidence>
<dbReference type="Pfam" id="PF00788">
    <property type="entry name" value="RA"/>
    <property type="match status" value="2"/>
</dbReference>
<dbReference type="PANTHER" id="PTHR10398">
    <property type="entry name" value="AFADIN"/>
    <property type="match status" value="1"/>
</dbReference>
<dbReference type="InterPro" id="IPR036034">
    <property type="entry name" value="PDZ_sf"/>
</dbReference>
<dbReference type="InterPro" id="IPR008984">
    <property type="entry name" value="SMAD_FHA_dom_sf"/>
</dbReference>
<feature type="region of interest" description="Disordered" evidence="1">
    <location>
        <begin position="1302"/>
        <end position="1366"/>
    </location>
</feature>
<dbReference type="InterPro" id="IPR028842">
    <property type="entry name" value="Afadin"/>
</dbReference>
<dbReference type="Gene3D" id="2.60.200.20">
    <property type="match status" value="1"/>
</dbReference>
<reference evidence="6" key="2">
    <citation type="submission" date="2020-10" db="UniProtKB">
        <authorList>
            <consortium name="WormBaseParasite"/>
        </authorList>
    </citation>
    <scope>IDENTIFICATION</scope>
</reference>
<evidence type="ECO:0000259" key="4">
    <source>
        <dbReference type="PROSITE" id="PS51126"/>
    </source>
</evidence>
<dbReference type="SUPFAM" id="SSF50156">
    <property type="entry name" value="PDZ domain-like"/>
    <property type="match status" value="1"/>
</dbReference>
<dbReference type="PROSITE" id="PS50200">
    <property type="entry name" value="RA"/>
    <property type="match status" value="2"/>
</dbReference>
<dbReference type="GO" id="GO:0007165">
    <property type="term" value="P:signal transduction"/>
    <property type="evidence" value="ECO:0007669"/>
    <property type="project" value="InterPro"/>
</dbReference>
<dbReference type="Proteomes" id="UP000492821">
    <property type="component" value="Unassembled WGS sequence"/>
</dbReference>
<feature type="region of interest" description="Disordered" evidence="1">
    <location>
        <begin position="201"/>
        <end position="249"/>
    </location>
</feature>
<dbReference type="PANTHER" id="PTHR10398:SF2">
    <property type="entry name" value="AFADIN"/>
    <property type="match status" value="1"/>
</dbReference>
<protein>
    <submittedName>
        <fullName evidence="6">Afadin</fullName>
    </submittedName>
</protein>
<feature type="region of interest" description="Disordered" evidence="1">
    <location>
        <begin position="1603"/>
        <end position="1627"/>
    </location>
</feature>
<dbReference type="InterPro" id="IPR001478">
    <property type="entry name" value="PDZ"/>
</dbReference>
<feature type="region of interest" description="Disordered" evidence="1">
    <location>
        <begin position="1566"/>
        <end position="1587"/>
    </location>
</feature>
<evidence type="ECO:0000259" key="3">
    <source>
        <dbReference type="PROSITE" id="PS50200"/>
    </source>
</evidence>
<dbReference type="InterPro" id="IPR000159">
    <property type="entry name" value="RA_dom"/>
</dbReference>
<dbReference type="PROSITE" id="PS50106">
    <property type="entry name" value="PDZ"/>
    <property type="match status" value="1"/>
</dbReference>
<sequence length="1627" mass="179563">MGFDNKASAIDAVGGRKGHFDVPPEFPDIKLFNYLAGFDRPFLSHIAFHDTRERNIPSLSHLTAAGAMYSEREQLRCLIAQWNENRLDLFNLSMPDENDEFFGVMRFYFQEPGEKVATKCVRVASTATTPIVLEALVEKFKPELAPVSNHLHQFAIYEVHEDGEERRLAMHEHPLIVQLTWHKDDREGRFLLRRNDISLAPSASSSSTVNTSMNDDISRAPKRFSKREKKELKKKYQRQLEEEEMRRKRLEEEGGKKLYDEVPPTTFTRTISNPEAVMKKRREQKLESKLKEMGHGGSLKVYGAELNPAKPYVTLLVGINDRAYKVVRDTLDKYGFEKVSADEFMLVQITYAGANTRGGGSSRSLTDLRDLGDSTQTTEEILHDDERPLMALLDNSGVERFFAVKRRPEALIRSNHAAHASLHHADTASLSSAGTGSMLYQQIGGHPAVEFATEPALVPLDQNGREVLEHAIHLRSGPTEIGSEPGGICIRDPTVRPRHCLLNFCDGSVIVTPLDGLCEVNGLTTELTSLLRDGFVLRIAGRHAFRFRAFLPRNPPVAHSLNGSSFGAAASSPAPSQTTFDPHQPLRMGPAPAPLQHSYGDNDIRNLPALIELNNQSAEDEFLRLLILESSPEDFPLRLTPAFILYMVARYRVSAHLYRPGISTDERKRQLKVFLEKVIERIFHVVHVNNSSRPLLAFWLTNTSELLNLLVEDREVAFLAGPPILARLRTTVEKAYDLLVEISRVGLQSAMSSFLHVDLADNVAAREVLTQLDDLVRLIRHCRLNAAITIQLFSQLFYFINMYAFNWLVTTREGGFYLSRQFGHRLKERLNLVTRWSESHGLELAAECHLDRIHQTVNLLTTPKSIDQIASLGATCYKLNSLQVRYLLQHYVPEVGETRASRELIDEVSQLAQQQADAMAVQDGLRVQLEESPQLQLPFVFPTDGFIVESFHGLPAEMSDFIASLQAKGICRMLPQIGATGSWTVHMNTPLGSSMSTTSVAPIQSAGTGTVSTASGSLQRRTEINGNGVNGGSTISSSVGSHASTNGTARPTPTITVVQLRRVPGESIGLSIVAAQGIGDNHCGIYVKKVVDNSAAKRDGRLELGDQLLSVNGNSLIGITQEEAAQKISSAGADVRFEVSKRAAFYNGIVDSLEKHSPNGSHPPPMHHNNNNIPQVGYKHARSASASELFAAASQNSNSTTTDSGSMASGPTVMNSRLPSHYKTANRAPVVIQPQRPGAVSPSPLRKSAASPTPLYSQMERRNASGNYYAQPVTSTHQYQRSASTVPFSATAPKQPWLDNYANLPSIPSNGAGPHFRQASTGSSPLPAPPRPQESHIQPIHTSYFPPAPVRPLPASTAAPTGRLSAPIFDHPARNYAQAPPSRALTLDELDAELEAIESKGANMTDADRARYFDLLNRISELGGRAPASGVHEAPRQMSKPNYTLPFMNEMASKLEEKKQRVEAGTTFGSNHRGSAERLIDDVTQQVERLNTSTDDEEVFHGRHHFTNEASTSSAVPAATPTRPAVRDKSVSPEDKSKKRVQFADDSEVEPRVQIVGKNEVYNDPRQRRLNEIQAKQRKPAVDGANMAFRDKMKMFATQLGEGAARDRLKSSSAQREIELGVSNEAS</sequence>
<feature type="compositionally biased region" description="Basic residues" evidence="1">
    <location>
        <begin position="220"/>
        <end position="237"/>
    </location>
</feature>
<dbReference type="SMART" id="SM00228">
    <property type="entry name" value="PDZ"/>
    <property type="match status" value="1"/>
</dbReference>
<dbReference type="WBParaSite" id="Pan_g708.t2">
    <property type="protein sequence ID" value="Pan_g708.t2"/>
    <property type="gene ID" value="Pan_g708"/>
</dbReference>
<keyword evidence="5" id="KW-1185">Reference proteome</keyword>
<dbReference type="GO" id="GO:0032880">
    <property type="term" value="P:regulation of protein localization"/>
    <property type="evidence" value="ECO:0007669"/>
    <property type="project" value="TreeGrafter"/>
</dbReference>
<feature type="domain" description="Ras-associating" evidence="3">
    <location>
        <begin position="295"/>
        <end position="409"/>
    </location>
</feature>
<dbReference type="Pfam" id="PF00595">
    <property type="entry name" value="PDZ"/>
    <property type="match status" value="1"/>
</dbReference>
<feature type="region of interest" description="Disordered" evidence="1">
    <location>
        <begin position="1227"/>
        <end position="1253"/>
    </location>
</feature>
<feature type="compositionally biased region" description="Basic and acidic residues" evidence="1">
    <location>
        <begin position="1525"/>
        <end position="1537"/>
    </location>
</feature>
<dbReference type="InterPro" id="IPR002710">
    <property type="entry name" value="Dilute_dom"/>
</dbReference>
<feature type="domain" description="Dilute" evidence="4">
    <location>
        <begin position="676"/>
        <end position="914"/>
    </location>
</feature>
<dbReference type="Gene3D" id="2.30.42.10">
    <property type="match status" value="1"/>
</dbReference>